<proteinExistence type="predicted"/>
<feature type="compositionally biased region" description="Basic and acidic residues" evidence="1">
    <location>
        <begin position="32"/>
        <end position="41"/>
    </location>
</feature>
<gene>
    <name evidence="3" type="ORF">OKA104_LOCUS50157</name>
</gene>
<dbReference type="Pfam" id="PF17391">
    <property type="entry name" value="Urocanase_N"/>
    <property type="match status" value="1"/>
</dbReference>
<dbReference type="InterPro" id="IPR036190">
    <property type="entry name" value="Urocanase_sf"/>
</dbReference>
<protein>
    <recommendedName>
        <fullName evidence="2">Urocanase N-terminal domain-containing protein</fullName>
    </recommendedName>
</protein>
<dbReference type="PANTHER" id="PTHR12216:SF3">
    <property type="entry name" value="UROCANATE HYDRATASE"/>
    <property type="match status" value="1"/>
</dbReference>
<feature type="domain" description="Urocanase N-terminal" evidence="2">
    <location>
        <begin position="88"/>
        <end position="140"/>
    </location>
</feature>
<dbReference type="Proteomes" id="UP000663881">
    <property type="component" value="Unassembled WGS sequence"/>
</dbReference>
<dbReference type="GO" id="GO:0016153">
    <property type="term" value="F:urocanate hydratase activity"/>
    <property type="evidence" value="ECO:0007669"/>
    <property type="project" value="TreeGrafter"/>
</dbReference>
<evidence type="ECO:0000259" key="2">
    <source>
        <dbReference type="Pfam" id="PF17391"/>
    </source>
</evidence>
<evidence type="ECO:0000256" key="1">
    <source>
        <dbReference type="SAM" id="MobiDB-lite"/>
    </source>
</evidence>
<evidence type="ECO:0000313" key="4">
    <source>
        <dbReference type="Proteomes" id="UP000663881"/>
    </source>
</evidence>
<name>A0A820MNX8_9BILA</name>
<dbReference type="PANTHER" id="PTHR12216">
    <property type="entry name" value="UROCANATE HYDRATASE"/>
    <property type="match status" value="1"/>
</dbReference>
<feature type="region of interest" description="Disordered" evidence="1">
    <location>
        <begin position="15"/>
        <end position="41"/>
    </location>
</feature>
<comment type="caution">
    <text evidence="3">The sequence shown here is derived from an EMBL/GenBank/DDBJ whole genome shotgun (WGS) entry which is preliminary data.</text>
</comment>
<dbReference type="AlphaFoldDB" id="A0A820MNX8"/>
<dbReference type="Gene3D" id="3.40.1770.10">
    <property type="entry name" value="Urocanase superfamily"/>
    <property type="match status" value="1"/>
</dbReference>
<dbReference type="EMBL" id="CAJOAY010024709">
    <property type="protein sequence ID" value="CAF4377214.1"/>
    <property type="molecule type" value="Genomic_DNA"/>
</dbReference>
<sequence length="140" mass="16118">MVNEMLKKVCSGLPLSPLPPAKKTRNTNVPHSPDRKPSLTNEERKLAIKNALRYFPSNIQPQLIDEFQYEMDTYGHIYMYRFQPDIEMRAYPIDEYPCNCKAAAGIMLMIMNNLDRKIAQFPDELVTYGGNGQVFGNWAQ</sequence>
<dbReference type="GO" id="GO:0006548">
    <property type="term" value="P:L-histidine catabolic process"/>
    <property type="evidence" value="ECO:0007669"/>
    <property type="project" value="TreeGrafter"/>
</dbReference>
<dbReference type="InterPro" id="IPR023637">
    <property type="entry name" value="Urocanase-like"/>
</dbReference>
<feature type="non-terminal residue" evidence="3">
    <location>
        <position position="140"/>
    </location>
</feature>
<organism evidence="3 4">
    <name type="scientific">Adineta steineri</name>
    <dbReference type="NCBI Taxonomy" id="433720"/>
    <lineage>
        <taxon>Eukaryota</taxon>
        <taxon>Metazoa</taxon>
        <taxon>Spiralia</taxon>
        <taxon>Gnathifera</taxon>
        <taxon>Rotifera</taxon>
        <taxon>Eurotatoria</taxon>
        <taxon>Bdelloidea</taxon>
        <taxon>Adinetida</taxon>
        <taxon>Adinetidae</taxon>
        <taxon>Adineta</taxon>
    </lineage>
</organism>
<evidence type="ECO:0000313" key="3">
    <source>
        <dbReference type="EMBL" id="CAF4377214.1"/>
    </source>
</evidence>
<reference evidence="3" key="1">
    <citation type="submission" date="2021-02" db="EMBL/GenBank/DDBJ databases">
        <authorList>
            <person name="Nowell W R."/>
        </authorList>
    </citation>
    <scope>NUCLEOTIDE SEQUENCE</scope>
</reference>
<accession>A0A820MNX8</accession>
<dbReference type="InterPro" id="IPR035400">
    <property type="entry name" value="Urocanase_N"/>
</dbReference>
<dbReference type="SUPFAM" id="SSF111326">
    <property type="entry name" value="Urocanase"/>
    <property type="match status" value="1"/>
</dbReference>